<organism evidence="6 7">
    <name type="scientific">Nocardioides bigeumensis</name>
    <dbReference type="NCBI Taxonomy" id="433657"/>
    <lineage>
        <taxon>Bacteria</taxon>
        <taxon>Bacillati</taxon>
        <taxon>Actinomycetota</taxon>
        <taxon>Actinomycetes</taxon>
        <taxon>Propionibacteriales</taxon>
        <taxon>Nocardioidaceae</taxon>
        <taxon>Nocardioides</taxon>
    </lineage>
</organism>
<dbReference type="Gene3D" id="3.40.50.2300">
    <property type="match status" value="1"/>
</dbReference>
<dbReference type="Pfam" id="PF00196">
    <property type="entry name" value="GerE"/>
    <property type="match status" value="1"/>
</dbReference>
<feature type="domain" description="HTH luxR-type" evidence="4">
    <location>
        <begin position="149"/>
        <end position="214"/>
    </location>
</feature>
<dbReference type="InterPro" id="IPR039420">
    <property type="entry name" value="WalR-like"/>
</dbReference>
<gene>
    <name evidence="6" type="ORF">GCM10009843_32840</name>
</gene>
<dbReference type="InterPro" id="IPR000792">
    <property type="entry name" value="Tscrpt_reg_LuxR_C"/>
</dbReference>
<dbReference type="PRINTS" id="PR00038">
    <property type="entry name" value="HTHLUXR"/>
</dbReference>
<dbReference type="RefSeq" id="WP_344304889.1">
    <property type="nucleotide sequence ID" value="NZ_BAAAQQ010000013.1"/>
</dbReference>
<dbReference type="PROSITE" id="PS50043">
    <property type="entry name" value="HTH_LUXR_2"/>
    <property type="match status" value="1"/>
</dbReference>
<dbReference type="InterPro" id="IPR001789">
    <property type="entry name" value="Sig_transdc_resp-reg_receiver"/>
</dbReference>
<dbReference type="CDD" id="cd06170">
    <property type="entry name" value="LuxR_C_like"/>
    <property type="match status" value="1"/>
</dbReference>
<evidence type="ECO:0000313" key="6">
    <source>
        <dbReference type="EMBL" id="GAA2130342.1"/>
    </source>
</evidence>
<sequence length="221" mass="23016">MDSTEQTTIRVLVVDDHLVVAESLAHALIEQPDIDVVGIAGSLAEARAQINAKAPDIVLLDHALPDGEGASAVGPLLADHPGIQIVILTGSVSDAVLVTAMEPGASGFLPKGGGLPELVDAVRSVAAGEIAVHPTLLRRLLQRVHGGDPPSLAHTLTPREKEIFALVAEGLTNPAIAKRLYLSAHTVRNHVARLCAKLGAHSKLEALAIAVRDGLIDPPER</sequence>
<feature type="domain" description="Response regulatory" evidence="5">
    <location>
        <begin position="10"/>
        <end position="126"/>
    </location>
</feature>
<dbReference type="Pfam" id="PF00072">
    <property type="entry name" value="Response_reg"/>
    <property type="match status" value="1"/>
</dbReference>
<evidence type="ECO:0000259" key="4">
    <source>
        <dbReference type="PROSITE" id="PS50043"/>
    </source>
</evidence>
<dbReference type="InterPro" id="IPR058245">
    <property type="entry name" value="NreC/VraR/RcsB-like_REC"/>
</dbReference>
<dbReference type="InterPro" id="IPR011006">
    <property type="entry name" value="CheY-like_superfamily"/>
</dbReference>
<dbReference type="SUPFAM" id="SSF52172">
    <property type="entry name" value="CheY-like"/>
    <property type="match status" value="1"/>
</dbReference>
<keyword evidence="1 3" id="KW-0597">Phosphoprotein</keyword>
<accession>A0ABN2YPN5</accession>
<dbReference type="PANTHER" id="PTHR43214:SF43">
    <property type="entry name" value="TWO-COMPONENT RESPONSE REGULATOR"/>
    <property type="match status" value="1"/>
</dbReference>
<dbReference type="EMBL" id="BAAAQQ010000013">
    <property type="protein sequence ID" value="GAA2130342.1"/>
    <property type="molecule type" value="Genomic_DNA"/>
</dbReference>
<dbReference type="PROSITE" id="PS50110">
    <property type="entry name" value="RESPONSE_REGULATORY"/>
    <property type="match status" value="1"/>
</dbReference>
<proteinExistence type="predicted"/>
<evidence type="ECO:0000259" key="5">
    <source>
        <dbReference type="PROSITE" id="PS50110"/>
    </source>
</evidence>
<evidence type="ECO:0000256" key="3">
    <source>
        <dbReference type="PROSITE-ProRule" id="PRU00169"/>
    </source>
</evidence>
<protein>
    <submittedName>
        <fullName evidence="6">Response regulator transcription factor</fullName>
    </submittedName>
</protein>
<dbReference type="SMART" id="SM00421">
    <property type="entry name" value="HTH_LUXR"/>
    <property type="match status" value="1"/>
</dbReference>
<feature type="modified residue" description="4-aspartylphosphate" evidence="3">
    <location>
        <position position="61"/>
    </location>
</feature>
<dbReference type="CDD" id="cd17535">
    <property type="entry name" value="REC_NarL-like"/>
    <property type="match status" value="1"/>
</dbReference>
<dbReference type="PANTHER" id="PTHR43214">
    <property type="entry name" value="TWO-COMPONENT RESPONSE REGULATOR"/>
    <property type="match status" value="1"/>
</dbReference>
<name>A0ABN2YPN5_9ACTN</name>
<evidence type="ECO:0000256" key="2">
    <source>
        <dbReference type="ARBA" id="ARBA00023125"/>
    </source>
</evidence>
<keyword evidence="2" id="KW-0238">DNA-binding</keyword>
<evidence type="ECO:0000256" key="1">
    <source>
        <dbReference type="ARBA" id="ARBA00022553"/>
    </source>
</evidence>
<evidence type="ECO:0000313" key="7">
    <source>
        <dbReference type="Proteomes" id="UP001500575"/>
    </source>
</evidence>
<comment type="caution">
    <text evidence="6">The sequence shown here is derived from an EMBL/GenBank/DDBJ whole genome shotgun (WGS) entry which is preliminary data.</text>
</comment>
<dbReference type="SMART" id="SM00448">
    <property type="entry name" value="REC"/>
    <property type="match status" value="1"/>
</dbReference>
<reference evidence="6 7" key="1">
    <citation type="journal article" date="2019" name="Int. J. Syst. Evol. Microbiol.">
        <title>The Global Catalogue of Microorganisms (GCM) 10K type strain sequencing project: providing services to taxonomists for standard genome sequencing and annotation.</title>
        <authorList>
            <consortium name="The Broad Institute Genomics Platform"/>
            <consortium name="The Broad Institute Genome Sequencing Center for Infectious Disease"/>
            <person name="Wu L."/>
            <person name="Ma J."/>
        </authorList>
    </citation>
    <scope>NUCLEOTIDE SEQUENCE [LARGE SCALE GENOMIC DNA]</scope>
    <source>
        <strain evidence="6 7">JCM 16021</strain>
    </source>
</reference>
<keyword evidence="7" id="KW-1185">Reference proteome</keyword>
<dbReference type="PROSITE" id="PS00622">
    <property type="entry name" value="HTH_LUXR_1"/>
    <property type="match status" value="1"/>
</dbReference>
<dbReference type="Proteomes" id="UP001500575">
    <property type="component" value="Unassembled WGS sequence"/>
</dbReference>